<name>A0A0A0MBK7_9GAMM</name>
<dbReference type="InterPro" id="IPR002109">
    <property type="entry name" value="Glutaredoxin"/>
</dbReference>
<dbReference type="PROSITE" id="PS51354">
    <property type="entry name" value="GLUTAREDOXIN_2"/>
    <property type="match status" value="1"/>
</dbReference>
<dbReference type="InterPro" id="IPR036249">
    <property type="entry name" value="Thioredoxin-like_sf"/>
</dbReference>
<keyword evidence="3" id="KW-1185">Reference proteome</keyword>
<dbReference type="Pfam" id="PF00462">
    <property type="entry name" value="Glutaredoxin"/>
    <property type="match status" value="1"/>
</dbReference>
<evidence type="ECO:0000259" key="1">
    <source>
        <dbReference type="Pfam" id="PF00462"/>
    </source>
</evidence>
<evidence type="ECO:0000313" key="3">
    <source>
        <dbReference type="Proteomes" id="UP000030003"/>
    </source>
</evidence>
<comment type="caution">
    <text evidence="2">The sequence shown here is derived from an EMBL/GenBank/DDBJ whole genome shotgun (WGS) entry which is preliminary data.</text>
</comment>
<dbReference type="PROSITE" id="PS00195">
    <property type="entry name" value="GLUTAREDOXIN_1"/>
    <property type="match status" value="1"/>
</dbReference>
<dbReference type="EMBL" id="AVBH01000003">
    <property type="protein sequence ID" value="KGO99787.1"/>
    <property type="molecule type" value="Genomic_DNA"/>
</dbReference>
<proteinExistence type="predicted"/>
<reference evidence="2 3" key="1">
    <citation type="submission" date="2013-08" db="EMBL/GenBank/DDBJ databases">
        <title>Genomic analysis of Lysobacter defluvii.</title>
        <authorList>
            <person name="Wang Q."/>
            <person name="Wang G."/>
        </authorList>
    </citation>
    <scope>NUCLEOTIDE SEQUENCE [LARGE SCALE GENOMIC DNA]</scope>
    <source>
        <strain evidence="2 3">IMMIB APB-9</strain>
    </source>
</reference>
<dbReference type="Gene3D" id="3.40.30.10">
    <property type="entry name" value="Glutaredoxin"/>
    <property type="match status" value="1"/>
</dbReference>
<dbReference type="STRING" id="1385515.GCA_000423325_02060"/>
<dbReference type="RefSeq" id="WP_036135732.1">
    <property type="nucleotide sequence ID" value="NZ_AVBH01000003.1"/>
</dbReference>
<dbReference type="Proteomes" id="UP000030003">
    <property type="component" value="Unassembled WGS sequence"/>
</dbReference>
<protein>
    <recommendedName>
        <fullName evidence="1">Glutaredoxin domain-containing protein</fullName>
    </recommendedName>
</protein>
<evidence type="ECO:0000313" key="2">
    <source>
        <dbReference type="EMBL" id="KGO99787.1"/>
    </source>
</evidence>
<dbReference type="InterPro" id="IPR011767">
    <property type="entry name" value="GLR_AS"/>
</dbReference>
<accession>A0A0A0MBK7</accession>
<gene>
    <name evidence="2" type="ORF">N791_13865</name>
</gene>
<dbReference type="OrthoDB" id="5295821at2"/>
<organism evidence="2 3">
    <name type="scientific">Lysobacter defluvii IMMIB APB-9 = DSM 18482</name>
    <dbReference type="NCBI Taxonomy" id="1385515"/>
    <lineage>
        <taxon>Bacteria</taxon>
        <taxon>Pseudomonadati</taxon>
        <taxon>Pseudomonadota</taxon>
        <taxon>Gammaproteobacteria</taxon>
        <taxon>Lysobacterales</taxon>
        <taxon>Lysobacteraceae</taxon>
        <taxon>Novilysobacter</taxon>
    </lineage>
</organism>
<dbReference type="SUPFAM" id="SSF52833">
    <property type="entry name" value="Thioredoxin-like"/>
    <property type="match status" value="1"/>
</dbReference>
<dbReference type="AlphaFoldDB" id="A0A0A0MBK7"/>
<feature type="domain" description="Glutaredoxin" evidence="1">
    <location>
        <begin position="57"/>
        <end position="113"/>
    </location>
</feature>
<sequence length="130" mass="14658">MRQVKIFVIAALALALGLFASHSLMSHLGSPDGVTDQIQLGDYSQVLARYDQGAALVLFTNAGCPYCEMARDHLDQRELVYHEVRLEQSSSERQYFMRDLGLSTVPVLISSERLVTGYKQPLYDSLFREE</sequence>
<dbReference type="CDD" id="cd02976">
    <property type="entry name" value="NrdH"/>
    <property type="match status" value="1"/>
</dbReference>